<dbReference type="InterPro" id="IPR036271">
    <property type="entry name" value="Tet_transcr_reg_TetR-rel_C_sf"/>
</dbReference>
<reference evidence="6 7" key="1">
    <citation type="journal article" date="2017" name="Nat. Microbiol.">
        <title>Natural product diversity associated with the nematode symbionts Photorhabdus and Xenorhabdus.</title>
        <authorList>
            <person name="Tobias N.J."/>
            <person name="Wolff H."/>
            <person name="Djahanschiri B."/>
            <person name="Grundmann F."/>
            <person name="Kronenwerth M."/>
            <person name="Shi Y.M."/>
            <person name="Simonyi S."/>
            <person name="Grun P."/>
            <person name="Shapiro-Ilan D."/>
            <person name="Pidot S.J."/>
            <person name="Stinear T.P."/>
            <person name="Ebersberger I."/>
            <person name="Bode H.B."/>
        </authorList>
    </citation>
    <scope>NUCLEOTIDE SEQUENCE [LARGE SCALE GENOMIC DNA]</scope>
    <source>
        <strain evidence="6 7">DSM 17904</strain>
    </source>
</reference>
<evidence type="ECO:0000313" key="7">
    <source>
        <dbReference type="Proteomes" id="UP000222366"/>
    </source>
</evidence>
<dbReference type="InterPro" id="IPR009057">
    <property type="entry name" value="Homeodomain-like_sf"/>
</dbReference>
<dbReference type="Gene3D" id="1.10.10.60">
    <property type="entry name" value="Homeodomain-like"/>
    <property type="match status" value="1"/>
</dbReference>
<gene>
    <name evidence="6" type="ORF">Xsto_03188</name>
</gene>
<evidence type="ECO:0000256" key="2">
    <source>
        <dbReference type="ARBA" id="ARBA00023125"/>
    </source>
</evidence>
<evidence type="ECO:0000313" key="6">
    <source>
        <dbReference type="EMBL" id="PHM64254.1"/>
    </source>
</evidence>
<evidence type="ECO:0000256" key="3">
    <source>
        <dbReference type="ARBA" id="ARBA00023163"/>
    </source>
</evidence>
<evidence type="ECO:0000259" key="5">
    <source>
        <dbReference type="Pfam" id="PF16925"/>
    </source>
</evidence>
<dbReference type="PANTHER" id="PTHR47506">
    <property type="entry name" value="TRANSCRIPTIONAL REGULATORY PROTEIN"/>
    <property type="match status" value="1"/>
</dbReference>
<dbReference type="Pfam" id="PF16925">
    <property type="entry name" value="TetR_C_13"/>
    <property type="match status" value="1"/>
</dbReference>
<protein>
    <submittedName>
        <fullName evidence="6">Intercellular adhesion regulator</fullName>
    </submittedName>
</protein>
<evidence type="ECO:0000259" key="4">
    <source>
        <dbReference type="Pfam" id="PF00440"/>
    </source>
</evidence>
<dbReference type="RefSeq" id="WP_099125652.1">
    <property type="nucleotide sequence ID" value="NZ_CAWNRH010000108.1"/>
</dbReference>
<organism evidence="6 7">
    <name type="scientific">Xenorhabdus stockiae</name>
    <dbReference type="NCBI Taxonomy" id="351614"/>
    <lineage>
        <taxon>Bacteria</taxon>
        <taxon>Pseudomonadati</taxon>
        <taxon>Pseudomonadota</taxon>
        <taxon>Gammaproteobacteria</taxon>
        <taxon>Enterobacterales</taxon>
        <taxon>Morganellaceae</taxon>
        <taxon>Xenorhabdus</taxon>
    </lineage>
</organism>
<dbReference type="SUPFAM" id="SSF46689">
    <property type="entry name" value="Homeodomain-like"/>
    <property type="match status" value="1"/>
</dbReference>
<dbReference type="GO" id="GO:0003677">
    <property type="term" value="F:DNA binding"/>
    <property type="evidence" value="ECO:0007669"/>
    <property type="project" value="UniProtKB-KW"/>
</dbReference>
<keyword evidence="3" id="KW-0804">Transcription</keyword>
<keyword evidence="1" id="KW-0805">Transcription regulation</keyword>
<dbReference type="EMBL" id="NJAJ01000033">
    <property type="protein sequence ID" value="PHM64254.1"/>
    <property type="molecule type" value="Genomic_DNA"/>
</dbReference>
<feature type="domain" description="HTH tetR-type" evidence="4">
    <location>
        <begin position="21"/>
        <end position="59"/>
    </location>
</feature>
<proteinExistence type="predicted"/>
<name>A0A2D0KLD5_9GAMM</name>
<dbReference type="SUPFAM" id="SSF48498">
    <property type="entry name" value="Tetracyclin repressor-like, C-terminal domain"/>
    <property type="match status" value="1"/>
</dbReference>
<dbReference type="Gene3D" id="1.10.357.10">
    <property type="entry name" value="Tetracycline Repressor, domain 2"/>
    <property type="match status" value="1"/>
</dbReference>
<dbReference type="AlphaFoldDB" id="A0A2D0KLD5"/>
<accession>A0A2D0KLD5</accession>
<evidence type="ECO:0000256" key="1">
    <source>
        <dbReference type="ARBA" id="ARBA00023015"/>
    </source>
</evidence>
<comment type="caution">
    <text evidence="6">The sequence shown here is derived from an EMBL/GenBank/DDBJ whole genome shotgun (WGS) entry which is preliminary data.</text>
</comment>
<dbReference type="Proteomes" id="UP000222366">
    <property type="component" value="Unassembled WGS sequence"/>
</dbReference>
<sequence>MKKKGRPRNYDSKLAISNITSLFWRKGFTTTSLDDLVTETSMNKPSLYAAFGNKLAIYKKAMDNFGSIATTCTENALKKQHENDTITDRITRYLVYSIDLYTGKDGQLGCMVLSTAVAEIASPEIQQYLAMVIKIQINQIKKVLDEAKNHGEFLPDTDIDIISQLIIAILHSISLRARAGEKAESLIPLVHSAKIILKPITILKNVTINKIEK</sequence>
<dbReference type="PANTHER" id="PTHR47506:SF1">
    <property type="entry name" value="HTH-TYPE TRANSCRIPTIONAL REGULATOR YJDC"/>
    <property type="match status" value="1"/>
</dbReference>
<keyword evidence="7" id="KW-1185">Reference proteome</keyword>
<feature type="domain" description="Tetracyclin repressor-like C-terminal" evidence="5">
    <location>
        <begin position="88"/>
        <end position="182"/>
    </location>
</feature>
<dbReference type="InterPro" id="IPR011075">
    <property type="entry name" value="TetR_C"/>
</dbReference>
<keyword evidence="2" id="KW-0238">DNA-binding</keyword>
<dbReference type="Pfam" id="PF00440">
    <property type="entry name" value="TetR_N"/>
    <property type="match status" value="1"/>
</dbReference>
<dbReference type="InterPro" id="IPR001647">
    <property type="entry name" value="HTH_TetR"/>
</dbReference>